<dbReference type="AlphaFoldDB" id="A0A2T7U922"/>
<proteinExistence type="inferred from homology"/>
<comment type="similarity">
    <text evidence="1">Belongs to the N(4)/N(6)-methyltransferase family.</text>
</comment>
<sequence length="547" mass="61657">MAHQKLELTWIGKDQRPRLEPRILLEDPARSYHAKQRVSDQDIFDNRLIKGDNLLALKALEAEFAGKVKCVFIDPPYNTGSAFTHYDDGLEHSIWLGLMRDRLEIIRRLMADDGSLWITIDDNEAHYLKVLCDEVLGRSNFIASIAWQKVYTSKNSAKYFSAMHDHILVYAKDKERWVLNQLPRSEKQDKAYSNPDNDPRGPWKSTPLHARNFYSLGSYEVTSPQGKKFVPPPGRYWAISRDSFDKLSSENRLWWGRDGQGTPNKKSFLTEVKQGVSPSTMWFYDEAGHNAEAKNEINALALNEDVFITPKPEKLVKQALTISTNPGDLVLDSFAGSGTTGAVAHKMGRRWIMVELGEHCHTHIVPRLQKVVDGQDPGGVTSTTGWQGGGGFRYYELAPTLLATDRWGNLVINPEYDAGMLSAAMCKLEGFDYAPSETLWWQHGHSSERDFIYVTTQTLSAEQLDALADEVGFERSLLVCCGAYRGVTAAQAAQRWPQLTIKKIPKMVKDRCEWGHDDYSLNVSNLPMAQKKPTEPAQDDLFTGGDA</sequence>
<evidence type="ECO:0000256" key="3">
    <source>
        <dbReference type="ARBA" id="ARBA00022603"/>
    </source>
</evidence>
<evidence type="ECO:0000256" key="2">
    <source>
        <dbReference type="ARBA" id="ARBA00011900"/>
    </source>
</evidence>
<comment type="caution">
    <text evidence="9">The sequence shown here is derived from an EMBL/GenBank/DDBJ whole genome shotgun (WGS) entry which is preliminary data.</text>
</comment>
<dbReference type="GO" id="GO:0003677">
    <property type="term" value="F:DNA binding"/>
    <property type="evidence" value="ECO:0007669"/>
    <property type="project" value="InterPro"/>
</dbReference>
<feature type="region of interest" description="Disordered" evidence="7">
    <location>
        <begin position="527"/>
        <end position="547"/>
    </location>
</feature>
<feature type="region of interest" description="Disordered" evidence="7">
    <location>
        <begin position="186"/>
        <end position="206"/>
    </location>
</feature>
<dbReference type="PROSITE" id="PS00092">
    <property type="entry name" value="N6_MTASE"/>
    <property type="match status" value="1"/>
</dbReference>
<evidence type="ECO:0000259" key="8">
    <source>
        <dbReference type="Pfam" id="PF01555"/>
    </source>
</evidence>
<keyword evidence="3" id="KW-0489">Methyltransferase</keyword>
<protein>
    <recommendedName>
        <fullName evidence="2">site-specific DNA-methyltransferase (adenine-specific)</fullName>
        <ecNumber evidence="2">2.1.1.72</ecNumber>
    </recommendedName>
</protein>
<keyword evidence="10" id="KW-1185">Reference proteome</keyword>
<dbReference type="InterPro" id="IPR002295">
    <property type="entry name" value="N4/N6-MTase_EcoPI_Mod-like"/>
</dbReference>
<evidence type="ECO:0000256" key="7">
    <source>
        <dbReference type="SAM" id="MobiDB-lite"/>
    </source>
</evidence>
<comment type="catalytic activity">
    <reaction evidence="6">
        <text>a 2'-deoxyadenosine in DNA + S-adenosyl-L-methionine = an N(6)-methyl-2'-deoxyadenosine in DNA + S-adenosyl-L-homocysteine + H(+)</text>
        <dbReference type="Rhea" id="RHEA:15197"/>
        <dbReference type="Rhea" id="RHEA-COMP:12418"/>
        <dbReference type="Rhea" id="RHEA-COMP:12419"/>
        <dbReference type="ChEBI" id="CHEBI:15378"/>
        <dbReference type="ChEBI" id="CHEBI:57856"/>
        <dbReference type="ChEBI" id="CHEBI:59789"/>
        <dbReference type="ChEBI" id="CHEBI:90615"/>
        <dbReference type="ChEBI" id="CHEBI:90616"/>
        <dbReference type="EC" id="2.1.1.72"/>
    </reaction>
</comment>
<dbReference type="PRINTS" id="PR00506">
    <property type="entry name" value="D21N6MTFRASE"/>
</dbReference>
<dbReference type="Gene3D" id="3.40.50.150">
    <property type="entry name" value="Vaccinia Virus protein VP39"/>
    <property type="match status" value="1"/>
</dbReference>
<keyword evidence="5" id="KW-0949">S-adenosyl-L-methionine</keyword>
<dbReference type="Proteomes" id="UP000037507">
    <property type="component" value="Unassembled WGS sequence"/>
</dbReference>
<dbReference type="Pfam" id="PF01555">
    <property type="entry name" value="N6_N4_Mtase"/>
    <property type="match status" value="1"/>
</dbReference>
<evidence type="ECO:0000256" key="1">
    <source>
        <dbReference type="ARBA" id="ARBA00006594"/>
    </source>
</evidence>
<dbReference type="EMBL" id="LFYT02000037">
    <property type="protein sequence ID" value="PVE41186.1"/>
    <property type="molecule type" value="Genomic_DNA"/>
</dbReference>
<organism evidence="9 10">
    <name type="scientific">Limnohabitans planktonicus II-D5</name>
    <dbReference type="NCBI Taxonomy" id="1293045"/>
    <lineage>
        <taxon>Bacteria</taxon>
        <taxon>Pseudomonadati</taxon>
        <taxon>Pseudomonadota</taxon>
        <taxon>Betaproteobacteria</taxon>
        <taxon>Burkholderiales</taxon>
        <taxon>Comamonadaceae</taxon>
        <taxon>Limnohabitans</taxon>
    </lineage>
</organism>
<keyword evidence="4" id="KW-0808">Transferase</keyword>
<evidence type="ECO:0000256" key="4">
    <source>
        <dbReference type="ARBA" id="ARBA00022679"/>
    </source>
</evidence>
<dbReference type="EC" id="2.1.1.72" evidence="2"/>
<reference evidence="9" key="1">
    <citation type="submission" date="2017-04" db="EMBL/GenBank/DDBJ databases">
        <title>Unexpected and diverse lifestyles within the genus Limnohabitans.</title>
        <authorList>
            <person name="Kasalicky V."/>
            <person name="Mehrshad M."/>
            <person name="Andrei S.-A."/>
            <person name="Salcher M."/>
            <person name="Kratochvilova H."/>
            <person name="Simek K."/>
            <person name="Ghai R."/>
        </authorList>
    </citation>
    <scope>NUCLEOTIDE SEQUENCE [LARGE SCALE GENOMIC DNA]</scope>
    <source>
        <strain evidence="9">II-D5</strain>
    </source>
</reference>
<dbReference type="RefSeq" id="WP_053175753.1">
    <property type="nucleotide sequence ID" value="NZ_LFYT02000037.1"/>
</dbReference>
<dbReference type="InterPro" id="IPR002052">
    <property type="entry name" value="DNA_methylase_N6_adenine_CS"/>
</dbReference>
<dbReference type="GO" id="GO:0032259">
    <property type="term" value="P:methylation"/>
    <property type="evidence" value="ECO:0007669"/>
    <property type="project" value="UniProtKB-KW"/>
</dbReference>
<dbReference type="InterPro" id="IPR029063">
    <property type="entry name" value="SAM-dependent_MTases_sf"/>
</dbReference>
<dbReference type="GO" id="GO:0009007">
    <property type="term" value="F:site-specific DNA-methyltransferase (adenine-specific) activity"/>
    <property type="evidence" value="ECO:0007669"/>
    <property type="project" value="UniProtKB-EC"/>
</dbReference>
<dbReference type="SUPFAM" id="SSF53335">
    <property type="entry name" value="S-adenosyl-L-methionine-dependent methyltransferases"/>
    <property type="match status" value="1"/>
</dbReference>
<evidence type="ECO:0000313" key="9">
    <source>
        <dbReference type="EMBL" id="PVE41186.1"/>
    </source>
</evidence>
<evidence type="ECO:0000256" key="5">
    <source>
        <dbReference type="ARBA" id="ARBA00022691"/>
    </source>
</evidence>
<evidence type="ECO:0000313" key="10">
    <source>
        <dbReference type="Proteomes" id="UP000037507"/>
    </source>
</evidence>
<dbReference type="STRING" id="1293045.H663_17410"/>
<accession>A0A2T7U922</accession>
<gene>
    <name evidence="9" type="ORF">H663_018580</name>
</gene>
<dbReference type="PIRSF" id="PIRSF015855">
    <property type="entry name" value="TypeIII_Mtase_mKpnI"/>
    <property type="match status" value="1"/>
</dbReference>
<dbReference type="InterPro" id="IPR002941">
    <property type="entry name" value="DNA_methylase_N4/N6"/>
</dbReference>
<dbReference type="GO" id="GO:0008170">
    <property type="term" value="F:N-methyltransferase activity"/>
    <property type="evidence" value="ECO:0007669"/>
    <property type="project" value="InterPro"/>
</dbReference>
<evidence type="ECO:0000256" key="6">
    <source>
        <dbReference type="ARBA" id="ARBA00047942"/>
    </source>
</evidence>
<dbReference type="OrthoDB" id="9816288at2"/>
<feature type="domain" description="DNA methylase N-4/N-6" evidence="8">
    <location>
        <begin position="68"/>
        <end position="362"/>
    </location>
</feature>
<name>A0A2T7U922_9BURK</name>